<dbReference type="PANTHER" id="PTHR42756:SF1">
    <property type="entry name" value="TRANSCRIPTIONAL REPRESSOR OF EMRAB OPERON"/>
    <property type="match status" value="1"/>
</dbReference>
<dbReference type="InterPro" id="IPR036390">
    <property type="entry name" value="WH_DNA-bd_sf"/>
</dbReference>
<keyword evidence="1" id="KW-0805">Transcription regulation</keyword>
<keyword evidence="3" id="KW-0804">Transcription</keyword>
<dbReference type="Proteomes" id="UP000027584">
    <property type="component" value="Unassembled WGS sequence"/>
</dbReference>
<keyword evidence="2" id="KW-0238">DNA-binding</keyword>
<name>A0A060RLF4_9STRE</name>
<reference evidence="5 6" key="2">
    <citation type="submission" date="2014-05" db="EMBL/GenBank/DDBJ databases">
        <title>Genome sequence of Streptococcus gallolyticus.</title>
        <authorList>
            <person name="Del Campo R."/>
        </authorList>
    </citation>
    <scope>NUCLEOTIDE SEQUENCE [LARGE SCALE GENOMIC DNA]</scope>
    <source>
        <strain evidence="5 6">LMG17956</strain>
    </source>
</reference>
<evidence type="ECO:0000313" key="6">
    <source>
        <dbReference type="Proteomes" id="UP000027584"/>
    </source>
</evidence>
<dbReference type="PANTHER" id="PTHR42756">
    <property type="entry name" value="TRANSCRIPTIONAL REGULATOR, MARR"/>
    <property type="match status" value="1"/>
</dbReference>
<organism evidence="5 6">
    <name type="scientific">Streptococcus gallolyticus</name>
    <dbReference type="NCBI Taxonomy" id="315405"/>
    <lineage>
        <taxon>Bacteria</taxon>
        <taxon>Bacillati</taxon>
        <taxon>Bacillota</taxon>
        <taxon>Bacilli</taxon>
        <taxon>Lactobacillales</taxon>
        <taxon>Streptococcaceae</taxon>
        <taxon>Streptococcus</taxon>
    </lineage>
</organism>
<dbReference type="SUPFAM" id="SSF46785">
    <property type="entry name" value="Winged helix' DNA-binding domain"/>
    <property type="match status" value="1"/>
</dbReference>
<feature type="domain" description="HTH marR-type" evidence="4">
    <location>
        <begin position="19"/>
        <end position="156"/>
    </location>
</feature>
<evidence type="ECO:0000256" key="3">
    <source>
        <dbReference type="ARBA" id="ARBA00023163"/>
    </source>
</evidence>
<dbReference type="EMBL" id="CCBC010000204">
    <property type="protein sequence ID" value="CDO18773.1"/>
    <property type="molecule type" value="Genomic_DNA"/>
</dbReference>
<dbReference type="InterPro" id="IPR023187">
    <property type="entry name" value="Tscrpt_reg_MarR-type_CS"/>
</dbReference>
<dbReference type="Pfam" id="PF01047">
    <property type="entry name" value="MarR"/>
    <property type="match status" value="1"/>
</dbReference>
<reference evidence="5 6" key="1">
    <citation type="submission" date="2014-02" db="EMBL/GenBank/DDBJ databases">
        <authorList>
            <person name="Manrique M."/>
        </authorList>
    </citation>
    <scope>NUCLEOTIDE SEQUENCE [LARGE SCALE GENOMIC DNA]</scope>
    <source>
        <strain evidence="5 6">LMG17956</strain>
    </source>
</reference>
<dbReference type="GO" id="GO:0003677">
    <property type="term" value="F:DNA binding"/>
    <property type="evidence" value="ECO:0007669"/>
    <property type="project" value="UniProtKB-KW"/>
</dbReference>
<comment type="caution">
    <text evidence="5">The sequence shown here is derived from an EMBL/GenBank/DDBJ whole genome shotgun (WGS) entry which is preliminary data.</text>
</comment>
<dbReference type="AlphaFoldDB" id="A0A060RLF4"/>
<dbReference type="GO" id="GO:0003700">
    <property type="term" value="F:DNA-binding transcription factor activity"/>
    <property type="evidence" value="ECO:0007669"/>
    <property type="project" value="InterPro"/>
</dbReference>
<proteinExistence type="predicted"/>
<dbReference type="InterPro" id="IPR000835">
    <property type="entry name" value="HTH_MarR-typ"/>
</dbReference>
<gene>
    <name evidence="5" type="ORF">BN963_SGAL_01980</name>
</gene>
<sequence length="162" mass="19257">MFYKNESWYFSESEEKMHKKDPFSQFRDFINLMENRVHALAESHGVENLAGPQGFAVMYLRDNSDKEIYIKDIEKRLRISKSVTSNLIKRMEKNGFIQVIPSKEDKRYKQVVLTELGKSKAQDIQDFHDEMHRQILAGVDHEDLKISFRVFDRILKNLENKE</sequence>
<evidence type="ECO:0000256" key="1">
    <source>
        <dbReference type="ARBA" id="ARBA00023015"/>
    </source>
</evidence>
<dbReference type="Gene3D" id="1.10.10.10">
    <property type="entry name" value="Winged helix-like DNA-binding domain superfamily/Winged helix DNA-binding domain"/>
    <property type="match status" value="1"/>
</dbReference>
<dbReference type="InterPro" id="IPR036388">
    <property type="entry name" value="WH-like_DNA-bd_sf"/>
</dbReference>
<protein>
    <submittedName>
        <fullName evidence="5">MarR family transcriptional regulator</fullName>
    </submittedName>
</protein>
<dbReference type="PROSITE" id="PS50995">
    <property type="entry name" value="HTH_MARR_2"/>
    <property type="match status" value="1"/>
</dbReference>
<evidence type="ECO:0000259" key="4">
    <source>
        <dbReference type="PROSITE" id="PS50995"/>
    </source>
</evidence>
<evidence type="ECO:0000313" key="5">
    <source>
        <dbReference type="EMBL" id="CDO18773.1"/>
    </source>
</evidence>
<evidence type="ECO:0000256" key="2">
    <source>
        <dbReference type="ARBA" id="ARBA00023125"/>
    </source>
</evidence>
<accession>A0A060RLF4</accession>
<dbReference type="SMART" id="SM00347">
    <property type="entry name" value="HTH_MARR"/>
    <property type="match status" value="1"/>
</dbReference>
<dbReference type="PROSITE" id="PS01117">
    <property type="entry name" value="HTH_MARR_1"/>
    <property type="match status" value="1"/>
</dbReference>